<dbReference type="SUPFAM" id="SSF53474">
    <property type="entry name" value="alpha/beta-Hydrolases"/>
    <property type="match status" value="1"/>
</dbReference>
<proteinExistence type="predicted"/>
<dbReference type="Pfam" id="PF07859">
    <property type="entry name" value="Abhydrolase_3"/>
    <property type="match status" value="1"/>
</dbReference>
<dbReference type="InterPro" id="IPR050300">
    <property type="entry name" value="GDXG_lipolytic_enzyme"/>
</dbReference>
<dbReference type="PANTHER" id="PTHR48081">
    <property type="entry name" value="AB HYDROLASE SUPERFAMILY PROTEIN C4A8.06C"/>
    <property type="match status" value="1"/>
</dbReference>
<keyword evidence="1" id="KW-0378">Hydrolase</keyword>
<evidence type="ECO:0000256" key="1">
    <source>
        <dbReference type="ARBA" id="ARBA00022801"/>
    </source>
</evidence>
<dbReference type="Gene3D" id="3.40.50.1820">
    <property type="entry name" value="alpha/beta hydrolase"/>
    <property type="match status" value="1"/>
</dbReference>
<feature type="domain" description="Alpha/beta hydrolase fold-3" evidence="2">
    <location>
        <begin position="140"/>
        <end position="354"/>
    </location>
</feature>
<evidence type="ECO:0000259" key="2">
    <source>
        <dbReference type="Pfam" id="PF07859"/>
    </source>
</evidence>
<evidence type="ECO:0000313" key="4">
    <source>
        <dbReference type="Proteomes" id="UP000789759"/>
    </source>
</evidence>
<organism evidence="3 4">
    <name type="scientific">Cetraspora pellucida</name>
    <dbReference type="NCBI Taxonomy" id="1433469"/>
    <lineage>
        <taxon>Eukaryota</taxon>
        <taxon>Fungi</taxon>
        <taxon>Fungi incertae sedis</taxon>
        <taxon>Mucoromycota</taxon>
        <taxon>Glomeromycotina</taxon>
        <taxon>Glomeromycetes</taxon>
        <taxon>Diversisporales</taxon>
        <taxon>Gigasporaceae</taxon>
        <taxon>Cetraspora</taxon>
    </lineage>
</organism>
<reference evidence="3" key="1">
    <citation type="submission" date="2021-06" db="EMBL/GenBank/DDBJ databases">
        <authorList>
            <person name="Kallberg Y."/>
            <person name="Tangrot J."/>
            <person name="Rosling A."/>
        </authorList>
    </citation>
    <scope>NUCLEOTIDE SEQUENCE</scope>
    <source>
        <strain evidence="3">FL966</strain>
    </source>
</reference>
<dbReference type="OrthoDB" id="408631at2759"/>
<dbReference type="Proteomes" id="UP000789759">
    <property type="component" value="Unassembled WGS sequence"/>
</dbReference>
<protein>
    <submittedName>
        <fullName evidence="3">7461_t:CDS:1</fullName>
    </submittedName>
</protein>
<accession>A0A9N9CHC9</accession>
<sequence length="390" mass="43850">MEAVFATSICKTRDIKSLPYIYNLIQNAYNLFEIEGYRIPFAFILYLSTSIFKQSQPAPDLGQRLAATLIKTIVEILPLWMVRLIFNFTGVVEQIENGMYMGEQRNKWCRRLKGGDGWDGYLIAENAKTEDVGENADMIILYAHGGGYIVGQALVSLVIFVRWIEAWKISHGANTHIVSLEYGLSPENAFPSHRDSMLKCYQWLVNEKGISPSKITLAGDSAGGNMALLSSFELLKNPTVYNTPLPSRLLLISPCVSALTVSQTFKTNYDADCISEPWFYYSLASTIGNTNVHPTSPLISPLFESCLRGLPKVWICVGGYEVFLDDIVSFVEKARSQEVSAELLIEEDNMHNYAIVWPLSRNGGAQRAMKYMSRFLYGEQPVIRHHKIKG</sequence>
<dbReference type="InterPro" id="IPR013094">
    <property type="entry name" value="AB_hydrolase_3"/>
</dbReference>
<name>A0A9N9CHC9_9GLOM</name>
<dbReference type="AlphaFoldDB" id="A0A9N9CHC9"/>
<evidence type="ECO:0000313" key="3">
    <source>
        <dbReference type="EMBL" id="CAG8599943.1"/>
    </source>
</evidence>
<comment type="caution">
    <text evidence="3">The sequence shown here is derived from an EMBL/GenBank/DDBJ whole genome shotgun (WGS) entry which is preliminary data.</text>
</comment>
<gene>
    <name evidence="3" type="ORF">CPELLU_LOCUS6942</name>
</gene>
<dbReference type="PANTHER" id="PTHR48081:SF8">
    <property type="entry name" value="ALPHA_BETA HYDROLASE FOLD-3 DOMAIN-CONTAINING PROTEIN-RELATED"/>
    <property type="match status" value="1"/>
</dbReference>
<dbReference type="EMBL" id="CAJVQA010004492">
    <property type="protein sequence ID" value="CAG8599943.1"/>
    <property type="molecule type" value="Genomic_DNA"/>
</dbReference>
<dbReference type="InterPro" id="IPR029058">
    <property type="entry name" value="AB_hydrolase_fold"/>
</dbReference>
<keyword evidence="4" id="KW-1185">Reference proteome</keyword>
<dbReference type="GO" id="GO:0016787">
    <property type="term" value="F:hydrolase activity"/>
    <property type="evidence" value="ECO:0007669"/>
    <property type="project" value="UniProtKB-KW"/>
</dbReference>